<dbReference type="Proteomes" id="UP001500683">
    <property type="component" value="Unassembled WGS sequence"/>
</dbReference>
<keyword evidence="2" id="KW-1185">Reference proteome</keyword>
<sequence>MKAPTNEVVAVAWIKTLPGIPANRVGTTLPDSAAWADTGFVQIGLVSGQPDIYVPQRQPVLQIDCWAVNPDSQKPPWGKANALADIIVAACQPHRQRASFGRITTPPQFADARVQTGHALSEPRRITPEDGRMADYQFELQLYWAPLAVTP</sequence>
<name>A0ABP7W855_9ACTN</name>
<evidence type="ECO:0000313" key="1">
    <source>
        <dbReference type="EMBL" id="GAA4082710.1"/>
    </source>
</evidence>
<gene>
    <name evidence="1" type="ORF">GCM10022214_47450</name>
</gene>
<accession>A0ABP7W855</accession>
<protein>
    <recommendedName>
        <fullName evidence="3">DUF3168 domain-containing protein</fullName>
    </recommendedName>
</protein>
<reference evidence="2" key="1">
    <citation type="journal article" date="2019" name="Int. J. Syst. Evol. Microbiol.">
        <title>The Global Catalogue of Microorganisms (GCM) 10K type strain sequencing project: providing services to taxonomists for standard genome sequencing and annotation.</title>
        <authorList>
            <consortium name="The Broad Institute Genomics Platform"/>
            <consortium name="The Broad Institute Genome Sequencing Center for Infectious Disease"/>
            <person name="Wu L."/>
            <person name="Ma J."/>
        </authorList>
    </citation>
    <scope>NUCLEOTIDE SEQUENCE [LARGE SCALE GENOMIC DNA]</scope>
    <source>
        <strain evidence="2">JCM 16702</strain>
    </source>
</reference>
<dbReference type="EMBL" id="BAAAZG010000035">
    <property type="protein sequence ID" value="GAA4082710.1"/>
    <property type="molecule type" value="Genomic_DNA"/>
</dbReference>
<organism evidence="1 2">
    <name type="scientific">Actinomadura miaoliensis</name>
    <dbReference type="NCBI Taxonomy" id="430685"/>
    <lineage>
        <taxon>Bacteria</taxon>
        <taxon>Bacillati</taxon>
        <taxon>Actinomycetota</taxon>
        <taxon>Actinomycetes</taxon>
        <taxon>Streptosporangiales</taxon>
        <taxon>Thermomonosporaceae</taxon>
        <taxon>Actinomadura</taxon>
    </lineage>
</organism>
<evidence type="ECO:0008006" key="3">
    <source>
        <dbReference type="Google" id="ProtNLM"/>
    </source>
</evidence>
<dbReference type="RefSeq" id="WP_344951439.1">
    <property type="nucleotide sequence ID" value="NZ_BAAAZG010000035.1"/>
</dbReference>
<comment type="caution">
    <text evidence="1">The sequence shown here is derived from an EMBL/GenBank/DDBJ whole genome shotgun (WGS) entry which is preliminary data.</text>
</comment>
<proteinExistence type="predicted"/>
<evidence type="ECO:0000313" key="2">
    <source>
        <dbReference type="Proteomes" id="UP001500683"/>
    </source>
</evidence>